<evidence type="ECO:0000313" key="14">
    <source>
        <dbReference type="Ensembl" id="ENSMALP00000028387.1"/>
    </source>
</evidence>
<evidence type="ECO:0000256" key="10">
    <source>
        <dbReference type="ARBA" id="ARBA00051722"/>
    </source>
</evidence>
<feature type="domain" description="Tyrosine-protein phosphatase" evidence="12">
    <location>
        <begin position="86"/>
        <end position="345"/>
    </location>
</feature>
<dbReference type="Gene3D" id="3.90.190.10">
    <property type="entry name" value="Protein tyrosine phosphatase superfamily"/>
    <property type="match status" value="1"/>
</dbReference>
<keyword evidence="5" id="KW-0378">Hydrolase</keyword>
<dbReference type="PROSITE" id="PS00383">
    <property type="entry name" value="TYR_PHOSPHATASE_1"/>
    <property type="match status" value="1"/>
</dbReference>
<name>A0A3Q3R7M0_MONAL</name>
<evidence type="ECO:0000256" key="9">
    <source>
        <dbReference type="ARBA" id="ARBA00023180"/>
    </source>
</evidence>
<dbReference type="SMART" id="SM00404">
    <property type="entry name" value="PTPc_motif"/>
    <property type="match status" value="1"/>
</dbReference>
<dbReference type="GO" id="GO:0004725">
    <property type="term" value="F:protein tyrosine phosphatase activity"/>
    <property type="evidence" value="ECO:0007669"/>
    <property type="project" value="UniProtKB-EC"/>
</dbReference>
<keyword evidence="6" id="KW-0904">Protein phosphatase</keyword>
<evidence type="ECO:0000256" key="7">
    <source>
        <dbReference type="ARBA" id="ARBA00022989"/>
    </source>
</evidence>
<keyword evidence="15" id="KW-1185">Reference proteome</keyword>
<evidence type="ECO:0000256" key="3">
    <source>
        <dbReference type="ARBA" id="ARBA00022692"/>
    </source>
</evidence>
<evidence type="ECO:0000313" key="15">
    <source>
        <dbReference type="Proteomes" id="UP000261600"/>
    </source>
</evidence>
<reference evidence="14" key="1">
    <citation type="submission" date="2025-08" db="UniProtKB">
        <authorList>
            <consortium name="Ensembl"/>
        </authorList>
    </citation>
    <scope>IDENTIFICATION</scope>
</reference>
<evidence type="ECO:0000259" key="13">
    <source>
        <dbReference type="PROSITE" id="PS50056"/>
    </source>
</evidence>
<dbReference type="InterPro" id="IPR050713">
    <property type="entry name" value="RTP_Phos/Ushers"/>
</dbReference>
<evidence type="ECO:0000256" key="8">
    <source>
        <dbReference type="ARBA" id="ARBA00023136"/>
    </source>
</evidence>
<dbReference type="InterPro" id="IPR016130">
    <property type="entry name" value="Tyr_Pase_AS"/>
</dbReference>
<dbReference type="STRING" id="43700.ENSMALP00000028387"/>
<dbReference type="SUPFAM" id="SSF52799">
    <property type="entry name" value="(Phosphotyrosine protein) phosphatases II"/>
    <property type="match status" value="1"/>
</dbReference>
<keyword evidence="3 11" id="KW-0812">Transmembrane</keyword>
<dbReference type="InterPro" id="IPR000242">
    <property type="entry name" value="PTP_cat"/>
</dbReference>
<reference evidence="14" key="2">
    <citation type="submission" date="2025-09" db="UniProtKB">
        <authorList>
            <consortium name="Ensembl"/>
        </authorList>
    </citation>
    <scope>IDENTIFICATION</scope>
</reference>
<dbReference type="Proteomes" id="UP000261600">
    <property type="component" value="Unplaced"/>
</dbReference>
<protein>
    <recommendedName>
        <fullName evidence="2">protein-tyrosine-phosphatase</fullName>
        <ecNumber evidence="2">3.1.3.48</ecNumber>
    </recommendedName>
</protein>
<dbReference type="Pfam" id="PF00102">
    <property type="entry name" value="Y_phosphatase"/>
    <property type="match status" value="1"/>
</dbReference>
<evidence type="ECO:0000256" key="6">
    <source>
        <dbReference type="ARBA" id="ARBA00022912"/>
    </source>
</evidence>
<evidence type="ECO:0000256" key="5">
    <source>
        <dbReference type="ARBA" id="ARBA00022801"/>
    </source>
</evidence>
<dbReference type="InterPro" id="IPR000387">
    <property type="entry name" value="Tyr_Pase_dom"/>
</dbReference>
<dbReference type="AlphaFoldDB" id="A0A3Q3R7M0"/>
<dbReference type="EC" id="3.1.3.48" evidence="2"/>
<dbReference type="PROSITE" id="PS50055">
    <property type="entry name" value="TYR_PHOSPHATASE_PTP"/>
    <property type="match status" value="1"/>
</dbReference>
<evidence type="ECO:0000256" key="4">
    <source>
        <dbReference type="ARBA" id="ARBA00022729"/>
    </source>
</evidence>
<organism evidence="14 15">
    <name type="scientific">Monopterus albus</name>
    <name type="common">Swamp eel</name>
    <dbReference type="NCBI Taxonomy" id="43700"/>
    <lineage>
        <taxon>Eukaryota</taxon>
        <taxon>Metazoa</taxon>
        <taxon>Chordata</taxon>
        <taxon>Craniata</taxon>
        <taxon>Vertebrata</taxon>
        <taxon>Euteleostomi</taxon>
        <taxon>Actinopterygii</taxon>
        <taxon>Neopterygii</taxon>
        <taxon>Teleostei</taxon>
        <taxon>Neoteleostei</taxon>
        <taxon>Acanthomorphata</taxon>
        <taxon>Anabantaria</taxon>
        <taxon>Synbranchiformes</taxon>
        <taxon>Synbranchidae</taxon>
        <taxon>Monopterus</taxon>
    </lineage>
</organism>
<evidence type="ECO:0000256" key="11">
    <source>
        <dbReference type="SAM" id="Phobius"/>
    </source>
</evidence>
<evidence type="ECO:0000259" key="12">
    <source>
        <dbReference type="PROSITE" id="PS50055"/>
    </source>
</evidence>
<comment type="catalytic activity">
    <reaction evidence="10">
        <text>O-phospho-L-tyrosyl-[protein] + H2O = L-tyrosyl-[protein] + phosphate</text>
        <dbReference type="Rhea" id="RHEA:10684"/>
        <dbReference type="Rhea" id="RHEA-COMP:10136"/>
        <dbReference type="Rhea" id="RHEA-COMP:20101"/>
        <dbReference type="ChEBI" id="CHEBI:15377"/>
        <dbReference type="ChEBI" id="CHEBI:43474"/>
        <dbReference type="ChEBI" id="CHEBI:46858"/>
        <dbReference type="ChEBI" id="CHEBI:61978"/>
        <dbReference type="EC" id="3.1.3.48"/>
    </reaction>
</comment>
<dbReference type="InterPro" id="IPR029021">
    <property type="entry name" value="Prot-tyrosine_phosphatase-like"/>
</dbReference>
<keyword evidence="7 11" id="KW-1133">Transmembrane helix</keyword>
<dbReference type="PANTHER" id="PTHR46957">
    <property type="entry name" value="CYTOKINE RECEPTOR"/>
    <property type="match status" value="1"/>
</dbReference>
<dbReference type="PRINTS" id="PR00700">
    <property type="entry name" value="PRTYPHPHTASE"/>
</dbReference>
<dbReference type="InterPro" id="IPR003595">
    <property type="entry name" value="Tyr_Pase_cat"/>
</dbReference>
<accession>A0A3Q3R7M0</accession>
<dbReference type="GO" id="GO:0043235">
    <property type="term" value="C:receptor complex"/>
    <property type="evidence" value="ECO:0007669"/>
    <property type="project" value="TreeGrafter"/>
</dbReference>
<feature type="transmembrane region" description="Helical" evidence="11">
    <location>
        <begin position="12"/>
        <end position="41"/>
    </location>
</feature>
<feature type="domain" description="Tyrosine specific protein phosphatases" evidence="13">
    <location>
        <begin position="260"/>
        <end position="336"/>
    </location>
</feature>
<keyword evidence="9" id="KW-0325">Glycoprotein</keyword>
<dbReference type="GO" id="GO:0016020">
    <property type="term" value="C:membrane"/>
    <property type="evidence" value="ECO:0007669"/>
    <property type="project" value="UniProtKB-SubCell"/>
</dbReference>
<keyword evidence="4" id="KW-0732">Signal</keyword>
<dbReference type="PANTHER" id="PTHR46957:SF10">
    <property type="entry name" value="PROTEIN TYROSINE PHOSPHATASE, RECEPTOR TYPE, H"/>
    <property type="match status" value="1"/>
</dbReference>
<keyword evidence="8 11" id="KW-0472">Membrane</keyword>
<proteinExistence type="predicted"/>
<dbReference type="Ensembl" id="ENSMALT00000028905.1">
    <property type="protein sequence ID" value="ENSMALP00000028387.1"/>
    <property type="gene ID" value="ENSMALG00000019667.1"/>
</dbReference>
<evidence type="ECO:0000256" key="1">
    <source>
        <dbReference type="ARBA" id="ARBA00004479"/>
    </source>
</evidence>
<dbReference type="PROSITE" id="PS50056">
    <property type="entry name" value="TYR_PHOSPHATASE_2"/>
    <property type="match status" value="1"/>
</dbReference>
<dbReference type="FunFam" id="3.90.190.10:FF:000009">
    <property type="entry name" value="Receptor-type tyrosine-protein phosphatase beta"/>
    <property type="match status" value="1"/>
</dbReference>
<comment type="subcellular location">
    <subcellularLocation>
        <location evidence="1">Membrane</location>
        <topology evidence="1">Single-pass type I membrane protein</topology>
    </subcellularLocation>
</comment>
<sequence length="385" mass="43952">MCCMFQSISSRFCTHAGVIAGSVLAVLLFGFLVCVAVFIWLKRSSLFRKNPLIGGSEQSSKKHNAISIITFSDHFFQLNADEGRGFSLEYESLASVGTDQTRKAALLPENKEKNRFTNVLPYDWCRVKLATSNPNETSDYINASYMPGFNSNTEYIATQGPLPSTVNDFWRMIWEQRVNCIVMVTNCTEGGRIKCEQYWPVGRKPCVHGELLVTTTSEQKERNWTQREFSVENRNTSQERTVKHFHFTAWPDHGVPGGTEDLIQFRELVRQHIDREGAKAPTVVHCSAGVGRTGTIIALDVLLQQFVKKRAVGIYAFVKKMRLNRPYMVQTEVKLILLCYFTKSYLSQSLVPIYFFENRSGLVKFNTPHTMEHFHVVAQFYPLKI</sequence>
<dbReference type="SMART" id="SM00194">
    <property type="entry name" value="PTPc"/>
    <property type="match status" value="1"/>
</dbReference>
<evidence type="ECO:0000256" key="2">
    <source>
        <dbReference type="ARBA" id="ARBA00013064"/>
    </source>
</evidence>